<feature type="region of interest" description="Disordered" evidence="1">
    <location>
        <begin position="31"/>
        <end position="51"/>
    </location>
</feature>
<organism evidence="3 4">
    <name type="scientific">Leisingera caerulea</name>
    <name type="common">Phaeobacter caeruleus</name>
    <dbReference type="NCBI Taxonomy" id="506591"/>
    <lineage>
        <taxon>Bacteria</taxon>
        <taxon>Pseudomonadati</taxon>
        <taxon>Pseudomonadota</taxon>
        <taxon>Alphaproteobacteria</taxon>
        <taxon>Rhodobacterales</taxon>
        <taxon>Roseobacteraceae</taxon>
        <taxon>Leisingera</taxon>
    </lineage>
</organism>
<protein>
    <submittedName>
        <fullName evidence="3">Uncharacterized protein</fullName>
    </submittedName>
</protein>
<evidence type="ECO:0000313" key="3">
    <source>
        <dbReference type="EMBL" id="UWQ52915.1"/>
    </source>
</evidence>
<keyword evidence="2" id="KW-0732">Signal</keyword>
<reference evidence="3" key="1">
    <citation type="submission" date="2021-08" db="EMBL/GenBank/DDBJ databases">
        <authorList>
            <person name="Nwanade C."/>
            <person name="Wang M."/>
            <person name="Masoudi A."/>
            <person name="Yu Z."/>
            <person name="Liu J."/>
        </authorList>
    </citation>
    <scope>NUCLEOTIDE SEQUENCE</scope>
    <source>
        <strain evidence="3">S122</strain>
    </source>
</reference>
<dbReference type="PROSITE" id="PS51257">
    <property type="entry name" value="PROKAR_LIPOPROTEIN"/>
    <property type="match status" value="1"/>
</dbReference>
<dbReference type="KEGG" id="lcae:K3721_12945"/>
<name>A0A9Q9HII9_LEICA</name>
<dbReference type="AlphaFoldDB" id="A0A9Q9HII9"/>
<accession>A0A9Q9HII9</accession>
<dbReference type="RefSeq" id="WP_259970650.1">
    <property type="nucleotide sequence ID" value="NZ_CP081070.1"/>
</dbReference>
<feature type="signal peptide" evidence="2">
    <location>
        <begin position="1"/>
        <end position="29"/>
    </location>
</feature>
<proteinExistence type="predicted"/>
<feature type="chain" id="PRO_5040188647" evidence="2">
    <location>
        <begin position="30"/>
        <end position="51"/>
    </location>
</feature>
<evidence type="ECO:0000256" key="2">
    <source>
        <dbReference type="SAM" id="SignalP"/>
    </source>
</evidence>
<evidence type="ECO:0000313" key="4">
    <source>
        <dbReference type="Proteomes" id="UP001058713"/>
    </source>
</evidence>
<sequence length="51" mass="5102">MRRLFKPMASPFGPVILAACIAAALTAPAADTRPDAASGTGVQFNAEGAKA</sequence>
<evidence type="ECO:0000256" key="1">
    <source>
        <dbReference type="SAM" id="MobiDB-lite"/>
    </source>
</evidence>
<gene>
    <name evidence="3" type="ORF">K3721_12945</name>
</gene>
<dbReference type="Proteomes" id="UP001058713">
    <property type="component" value="Chromosome"/>
</dbReference>
<dbReference type="EMBL" id="CP081070">
    <property type="protein sequence ID" value="UWQ52915.1"/>
    <property type="molecule type" value="Genomic_DNA"/>
</dbReference>